<keyword evidence="2" id="KW-0812">Transmembrane</keyword>
<feature type="compositionally biased region" description="Acidic residues" evidence="1">
    <location>
        <begin position="633"/>
        <end position="642"/>
    </location>
</feature>
<keyword evidence="2" id="KW-0472">Membrane</keyword>
<evidence type="ECO:0000256" key="2">
    <source>
        <dbReference type="SAM" id="Phobius"/>
    </source>
</evidence>
<feature type="region of interest" description="Disordered" evidence="1">
    <location>
        <begin position="295"/>
        <end position="359"/>
    </location>
</feature>
<feature type="region of interest" description="Disordered" evidence="1">
    <location>
        <begin position="633"/>
        <end position="659"/>
    </location>
</feature>
<comment type="caution">
    <text evidence="3">The sequence shown here is derived from an EMBL/GenBank/DDBJ whole genome shotgun (WGS) entry which is preliminary data.</text>
</comment>
<keyword evidence="4" id="KW-1185">Reference proteome</keyword>
<sequence>MAESAGSKAGNGAAHINGKPNGQPLGRRRINKKRRSPLLWTFNVAARLATWAAILTILFRCPSSSEACDENSPFICKPYFQVKNAVSPHIQPYYDEYAAPYVEIARPYYETVDERVWKPTREYATQYGAPWVEKAQEHAWAQWQKNGQPQLIKYQGLAQEKYDESVAPYVSHATYTVGPYYDIARTNALQVYYEYILPGYDFVHPYMIKGYDATSKFTTDTALPTAYWGWNKSYVFLDAKVWPHLRVVYTENVEPQLVRIGERLGRFKARDKAKTSQETVAASYVTDSVPSSFIKPAPQSTTFPQTASEQPVATQSAKVEDIPETSPEPNSELEVEGDADQYINPVQPPEADEKETEKRRKAREMVTQDLETWQNKFAAQADAGATDMEDRVDEIAKRMIEQNAKITGGELFKELESTIDLELQELKSKISSLVEVADERPDSVQGQVLAAVRSAGVAIKKRALAIRQWRESYDKELQNTVIAVADVHFQILDETRNLALQHIGMRWAWTDGVTYKDWAKYHELKATLNEWTEQLKQLIVTHPALLEAQDASAQVEDEGMEIASAAARELARLKEVARWKISAGDATDNFDSEEMKTAAENAAIAAVAAATEEEQVAAGDVEDVETTEDISYEEPLFDDDEAVAPVDTSSTDADAAPTTAAEEADLAFEDFDSLVGEPVEEATSSISEAASEAVAVDEDASIDDAETVTISLTEASEASDIEETSSASSSTVEDVSSETSSIVVEAEEILSSIEEEIAETVEDLPPAEPESVSSVVEEVSSEVLEDTSSPTDDALDATDASDASDAADAADAAEPEDATSMEDFASEASEALMGGDTYTIASNESEEPAPVEDSSYTDIDEDILAQHDETPLPEEHPVKRVMFGAMAQKVPNRQPVLEDYEDDDVVEKATGAAQSAYSSAVSRASEQYSSALSVVSAQIYGTPKPVHGQLFSSVSNAYQNAVSAASDKLNSAVDGIKGTPPATTTTPTYVDWQNVESIAAQRLNEGRLWAEVQYQSALIALGLATAATPTPSTVMEKYYEQAKFNYYAGLGMAQDQYNSFLAGASSALSSMTATPTPIATPTNIAESASSIASVAYESAASALSAAGEGVSSAAQAVDDSVSSVVGAANEQISNAGLAVAETWGTMVAEISAQIYGEATPTAQIAWYEHIFSDIGSYAAVATGAVTDKASSVSDSAATVAGDASKQYDAVNELVSELISGKEPSFTESVLSRLHAAYATAAASVGNLASAASQATEAVKEKVQNIRDEL</sequence>
<feature type="compositionally biased region" description="Low complexity" evidence="1">
    <location>
        <begin position="786"/>
        <end position="810"/>
    </location>
</feature>
<dbReference type="Proteomes" id="UP000722485">
    <property type="component" value="Unassembled WGS sequence"/>
</dbReference>
<feature type="compositionally biased region" description="Low complexity" evidence="1">
    <location>
        <begin position="644"/>
        <end position="659"/>
    </location>
</feature>
<gene>
    <name evidence="3" type="ORF">G7Z17_g1143</name>
</gene>
<organism evidence="3 4">
    <name type="scientific">Cylindrodendrum hubeiense</name>
    <dbReference type="NCBI Taxonomy" id="595255"/>
    <lineage>
        <taxon>Eukaryota</taxon>
        <taxon>Fungi</taxon>
        <taxon>Dikarya</taxon>
        <taxon>Ascomycota</taxon>
        <taxon>Pezizomycotina</taxon>
        <taxon>Sordariomycetes</taxon>
        <taxon>Hypocreomycetidae</taxon>
        <taxon>Hypocreales</taxon>
        <taxon>Nectriaceae</taxon>
        <taxon>Cylindrodendrum</taxon>
    </lineage>
</organism>
<feature type="transmembrane region" description="Helical" evidence="2">
    <location>
        <begin position="37"/>
        <end position="59"/>
    </location>
</feature>
<dbReference type="PANTHER" id="PTHR23242:SF9">
    <property type="entry name" value="TRANSCRIPTION FACTOR HOXA13"/>
    <property type="match status" value="1"/>
</dbReference>
<dbReference type="OrthoDB" id="3260408at2759"/>
<feature type="region of interest" description="Disordered" evidence="1">
    <location>
        <begin position="760"/>
        <end position="821"/>
    </location>
</feature>
<evidence type="ECO:0000256" key="1">
    <source>
        <dbReference type="SAM" id="MobiDB-lite"/>
    </source>
</evidence>
<protein>
    <submittedName>
        <fullName evidence="3">Uncharacterized protein</fullName>
    </submittedName>
</protein>
<feature type="compositionally biased region" description="Polar residues" evidence="1">
    <location>
        <begin position="298"/>
        <end position="317"/>
    </location>
</feature>
<dbReference type="AlphaFoldDB" id="A0A9P5HFD4"/>
<evidence type="ECO:0000313" key="4">
    <source>
        <dbReference type="Proteomes" id="UP000722485"/>
    </source>
</evidence>
<feature type="region of interest" description="Disordered" evidence="1">
    <location>
        <begin position="713"/>
        <end position="740"/>
    </location>
</feature>
<name>A0A9P5HFD4_9HYPO</name>
<keyword evidence="2" id="KW-1133">Transmembrane helix</keyword>
<dbReference type="EMBL" id="JAANBB010000009">
    <property type="protein sequence ID" value="KAF7556815.1"/>
    <property type="molecule type" value="Genomic_DNA"/>
</dbReference>
<evidence type="ECO:0000313" key="3">
    <source>
        <dbReference type="EMBL" id="KAF7556815.1"/>
    </source>
</evidence>
<feature type="compositionally biased region" description="Acidic residues" evidence="1">
    <location>
        <begin position="811"/>
        <end position="820"/>
    </location>
</feature>
<feature type="compositionally biased region" description="Low complexity" evidence="1">
    <location>
        <begin position="769"/>
        <end position="778"/>
    </location>
</feature>
<proteinExistence type="predicted"/>
<reference evidence="3" key="1">
    <citation type="submission" date="2020-03" db="EMBL/GenBank/DDBJ databases">
        <title>Draft Genome Sequence of Cylindrodendrum hubeiense.</title>
        <authorList>
            <person name="Buettner E."/>
            <person name="Kellner H."/>
        </authorList>
    </citation>
    <scope>NUCLEOTIDE SEQUENCE</scope>
    <source>
        <strain evidence="3">IHI 201604</strain>
    </source>
</reference>
<feature type="region of interest" description="Disordered" evidence="1">
    <location>
        <begin position="1"/>
        <end position="28"/>
    </location>
</feature>
<accession>A0A9P5HFD4</accession>
<feature type="compositionally biased region" description="Low complexity" evidence="1">
    <location>
        <begin position="724"/>
        <end position="740"/>
    </location>
</feature>
<dbReference type="PANTHER" id="PTHR23242">
    <property type="entry name" value="TRANSCRIPTION FACTOR HOXA13"/>
    <property type="match status" value="1"/>
</dbReference>